<dbReference type="SMART" id="SM00382">
    <property type="entry name" value="AAA"/>
    <property type="match status" value="1"/>
</dbReference>
<evidence type="ECO:0000256" key="2">
    <source>
        <dbReference type="ARBA" id="ARBA00022741"/>
    </source>
</evidence>
<dbReference type="PROSITE" id="PS50893">
    <property type="entry name" value="ABC_TRANSPORTER_2"/>
    <property type="match status" value="1"/>
</dbReference>
<evidence type="ECO:0000256" key="3">
    <source>
        <dbReference type="ARBA" id="ARBA00022840"/>
    </source>
</evidence>
<dbReference type="Gene3D" id="3.40.50.300">
    <property type="entry name" value="P-loop containing nucleotide triphosphate hydrolases"/>
    <property type="match status" value="1"/>
</dbReference>
<sequence>MRLQGVGRRYGPRGRWVLRDVGLDVPPGALLRIEGANGCGKSTLLRLVAGADAPSRGRITGRPRRVAYVPDRFPPALPLTALGYLTRLGRIHGLGRRGAAAAADAWLARFAAEEHAGTPLRELSKGSCQKVAVAQAFLAGPELLVLDEAWTGLDGQARRVLDEAVAERVAAGARVVVVDHAPARPAGAGARVYRVEDGRLCDAPAAGRETLVRAVGPPGAVPPDGLPGAPRWRRDGGGYALTVPAEHSDELLRALLGAQPPWHIEALETRP</sequence>
<dbReference type="PANTHER" id="PTHR42939">
    <property type="entry name" value="ABC TRANSPORTER ATP-BINDING PROTEIN ALBC-RELATED"/>
    <property type="match status" value="1"/>
</dbReference>
<dbReference type="SUPFAM" id="SSF52540">
    <property type="entry name" value="P-loop containing nucleoside triphosphate hydrolases"/>
    <property type="match status" value="1"/>
</dbReference>
<dbReference type="PANTHER" id="PTHR42939:SF1">
    <property type="entry name" value="ABC TRANSPORTER ATP-BINDING PROTEIN ALBC-RELATED"/>
    <property type="match status" value="1"/>
</dbReference>
<organism evidence="5 6">
    <name type="scientific">Streptomyces johnsoniae</name>
    <dbReference type="NCBI Taxonomy" id="3075532"/>
    <lineage>
        <taxon>Bacteria</taxon>
        <taxon>Bacillati</taxon>
        <taxon>Actinomycetota</taxon>
        <taxon>Actinomycetes</taxon>
        <taxon>Kitasatosporales</taxon>
        <taxon>Streptomycetaceae</taxon>
        <taxon>Streptomyces</taxon>
    </lineage>
</organism>
<evidence type="ECO:0000256" key="1">
    <source>
        <dbReference type="ARBA" id="ARBA00022448"/>
    </source>
</evidence>
<reference evidence="6" key="1">
    <citation type="submission" date="2023-07" db="EMBL/GenBank/DDBJ databases">
        <title>30 novel species of actinomycetes from the DSMZ collection.</title>
        <authorList>
            <person name="Nouioui I."/>
        </authorList>
    </citation>
    <scope>NUCLEOTIDE SEQUENCE [LARGE SCALE GENOMIC DNA]</scope>
    <source>
        <strain evidence="6">DSM 41886</strain>
    </source>
</reference>
<evidence type="ECO:0000313" key="6">
    <source>
        <dbReference type="Proteomes" id="UP001183615"/>
    </source>
</evidence>
<dbReference type="EMBL" id="JAVREV010000017">
    <property type="protein sequence ID" value="MDT0446066.1"/>
    <property type="molecule type" value="Genomic_DNA"/>
</dbReference>
<accession>A0ABU2SAS2</accession>
<dbReference type="GO" id="GO:0005524">
    <property type="term" value="F:ATP binding"/>
    <property type="evidence" value="ECO:0007669"/>
    <property type="project" value="UniProtKB-KW"/>
</dbReference>
<name>A0ABU2SAS2_9ACTN</name>
<evidence type="ECO:0000313" key="5">
    <source>
        <dbReference type="EMBL" id="MDT0446066.1"/>
    </source>
</evidence>
<keyword evidence="2" id="KW-0547">Nucleotide-binding</keyword>
<evidence type="ECO:0000259" key="4">
    <source>
        <dbReference type="PROSITE" id="PS50893"/>
    </source>
</evidence>
<dbReference type="InterPro" id="IPR027417">
    <property type="entry name" value="P-loop_NTPase"/>
</dbReference>
<keyword evidence="1" id="KW-0813">Transport</keyword>
<keyword evidence="3 5" id="KW-0067">ATP-binding</keyword>
<proteinExistence type="predicted"/>
<dbReference type="Pfam" id="PF00005">
    <property type="entry name" value="ABC_tran"/>
    <property type="match status" value="1"/>
</dbReference>
<dbReference type="InterPro" id="IPR003439">
    <property type="entry name" value="ABC_transporter-like_ATP-bd"/>
</dbReference>
<gene>
    <name evidence="5" type="ORF">RM779_26240</name>
</gene>
<dbReference type="RefSeq" id="WP_311620234.1">
    <property type="nucleotide sequence ID" value="NZ_JAVREV010000017.1"/>
</dbReference>
<protein>
    <submittedName>
        <fullName evidence="5">ATP-binding cassette domain-containing protein</fullName>
    </submittedName>
</protein>
<comment type="caution">
    <text evidence="5">The sequence shown here is derived from an EMBL/GenBank/DDBJ whole genome shotgun (WGS) entry which is preliminary data.</text>
</comment>
<dbReference type="InterPro" id="IPR003593">
    <property type="entry name" value="AAA+_ATPase"/>
</dbReference>
<dbReference type="Proteomes" id="UP001183615">
    <property type="component" value="Unassembled WGS sequence"/>
</dbReference>
<dbReference type="InterPro" id="IPR051782">
    <property type="entry name" value="ABC_Transporter_VariousFunc"/>
</dbReference>
<feature type="domain" description="ABC transporter" evidence="4">
    <location>
        <begin position="1"/>
        <end position="222"/>
    </location>
</feature>
<keyword evidence="6" id="KW-1185">Reference proteome</keyword>